<name>A0A2K9DJ99_9MICO</name>
<protein>
    <recommendedName>
        <fullName evidence="6">Choice-of-anchor L domain-containing protein</fullName>
    </recommendedName>
</protein>
<feature type="signal peptide" evidence="3">
    <location>
        <begin position="1"/>
        <end position="28"/>
    </location>
</feature>
<gene>
    <name evidence="4" type="ORF">CXR34_02445</name>
</gene>
<proteinExistence type="predicted"/>
<evidence type="ECO:0000256" key="3">
    <source>
        <dbReference type="SAM" id="SignalP"/>
    </source>
</evidence>
<reference evidence="4 5" key="1">
    <citation type="submission" date="2017-12" db="EMBL/GenBank/DDBJ databases">
        <title>Isolation and characterization of estrogens degradatiion strain Microbacterium hominis SJTG1.</title>
        <authorList>
            <person name="Xiong W."/>
            <person name="Yin C."/>
            <person name="Zheng D."/>
            <person name="Liang R."/>
        </authorList>
    </citation>
    <scope>NUCLEOTIDE SEQUENCE [LARGE SCALE GENOMIC DNA]</scope>
    <source>
        <strain evidence="4 5">SJTG1</strain>
    </source>
</reference>
<dbReference type="AlphaFoldDB" id="A0A2K9DJ99"/>
<dbReference type="EMBL" id="CP025299">
    <property type="protein sequence ID" value="AUG28428.1"/>
    <property type="molecule type" value="Genomic_DNA"/>
</dbReference>
<dbReference type="NCBIfam" id="NF038133">
    <property type="entry name" value="choice_anch_L"/>
    <property type="match status" value="1"/>
</dbReference>
<keyword evidence="3" id="KW-0732">Signal</keyword>
<keyword evidence="2" id="KW-1133">Transmembrane helix</keyword>
<evidence type="ECO:0000313" key="4">
    <source>
        <dbReference type="EMBL" id="AUG28428.1"/>
    </source>
</evidence>
<evidence type="ECO:0008006" key="6">
    <source>
        <dbReference type="Google" id="ProtNLM"/>
    </source>
</evidence>
<organism evidence="4 5">
    <name type="scientific">Microbacterium hominis</name>
    <dbReference type="NCBI Taxonomy" id="162426"/>
    <lineage>
        <taxon>Bacteria</taxon>
        <taxon>Bacillati</taxon>
        <taxon>Actinomycetota</taxon>
        <taxon>Actinomycetes</taxon>
        <taxon>Micrococcales</taxon>
        <taxon>Microbacteriaceae</taxon>
        <taxon>Microbacterium</taxon>
    </lineage>
</organism>
<dbReference type="RefSeq" id="WP_101305439.1">
    <property type="nucleotide sequence ID" value="NZ_CP025299.1"/>
</dbReference>
<accession>A0A2K9DJ99</accession>
<keyword evidence="2" id="KW-0812">Transmembrane</keyword>
<sequence>MFHLRTTRERRVLAAGAAVGLVAAAAFAASASAATDVTTLESISVQDAAATLIGSNIQLRDAAIAHGRAVQIGTVTGAALDPAIGSGVALTTGSLRAADPSSSADVDFSRSALTGPNSTLTTTGDLGGQGSAELSAAIGATTYDAAQLALTVVPAGDTLSIVYQFGSEEYGVWEAKDYTDALGIFVDGTRCSLIDGVPAGIDTINATRNAASFVSNADGRTPSTAHDTEMNGFTTALTCTAAVTPGAETSIVAAVADTVDGHLDTTLILASGGISSSAPAATPTPDPSASAAPTGAPAAATSTPLADAQRSGSLARTGGDGALVAGAVIGGLALAAAGTTLALRARRRATPEVGAE</sequence>
<dbReference type="InterPro" id="IPR049804">
    <property type="entry name" value="Choice_anch_L"/>
</dbReference>
<feature type="compositionally biased region" description="Low complexity" evidence="1">
    <location>
        <begin position="276"/>
        <end position="308"/>
    </location>
</feature>
<evidence type="ECO:0000256" key="1">
    <source>
        <dbReference type="SAM" id="MobiDB-lite"/>
    </source>
</evidence>
<dbReference type="Proteomes" id="UP000233276">
    <property type="component" value="Chromosome"/>
</dbReference>
<evidence type="ECO:0000313" key="5">
    <source>
        <dbReference type="Proteomes" id="UP000233276"/>
    </source>
</evidence>
<keyword evidence="2" id="KW-0472">Membrane</keyword>
<feature type="region of interest" description="Disordered" evidence="1">
    <location>
        <begin position="276"/>
        <end position="314"/>
    </location>
</feature>
<evidence type="ECO:0000256" key="2">
    <source>
        <dbReference type="SAM" id="Phobius"/>
    </source>
</evidence>
<dbReference type="KEGG" id="mhos:CXR34_02445"/>
<feature type="transmembrane region" description="Helical" evidence="2">
    <location>
        <begin position="321"/>
        <end position="343"/>
    </location>
</feature>
<feature type="chain" id="PRO_5014642578" description="Choice-of-anchor L domain-containing protein" evidence="3">
    <location>
        <begin position="29"/>
        <end position="356"/>
    </location>
</feature>